<sequence>MVFSILKYCIFLVCFILSVYACSSIQFEKICKVQKSGKVITLLFLISFVLAYLATQAILDLTIYNGLGG</sequence>
<dbReference type="RefSeq" id="WP_154459329.1">
    <property type="nucleotide sequence ID" value="NZ_JAQYTQ010000021.1"/>
</dbReference>
<comment type="caution">
    <text evidence="2">The sequence shown here is derived from an EMBL/GenBank/DDBJ whole genome shotgun (WGS) entry which is preliminary data.</text>
</comment>
<keyword evidence="1" id="KW-0812">Transmembrane</keyword>
<proteinExistence type="predicted"/>
<keyword evidence="1" id="KW-0472">Membrane</keyword>
<dbReference type="Pfam" id="PF06612">
    <property type="entry name" value="DUF1146"/>
    <property type="match status" value="1"/>
</dbReference>
<dbReference type="Proteomes" id="UP000470082">
    <property type="component" value="Unassembled WGS sequence"/>
</dbReference>
<evidence type="ECO:0000256" key="1">
    <source>
        <dbReference type="SAM" id="Phobius"/>
    </source>
</evidence>
<feature type="transmembrane region" description="Helical" evidence="1">
    <location>
        <begin position="39"/>
        <end position="59"/>
    </location>
</feature>
<gene>
    <name evidence="2" type="ORF">FYJ50_01765</name>
</gene>
<dbReference type="PROSITE" id="PS51257">
    <property type="entry name" value="PROKAR_LIPOPROTEIN"/>
    <property type="match status" value="1"/>
</dbReference>
<dbReference type="AlphaFoldDB" id="A0A7X2T3C5"/>
<keyword evidence="3" id="KW-1185">Reference proteome</keyword>
<evidence type="ECO:0000313" key="3">
    <source>
        <dbReference type="Proteomes" id="UP000470082"/>
    </source>
</evidence>
<keyword evidence="1" id="KW-1133">Transmembrane helix</keyword>
<name>A0A7X2T3C5_9FIRM</name>
<evidence type="ECO:0000313" key="2">
    <source>
        <dbReference type="EMBL" id="MSS00858.1"/>
    </source>
</evidence>
<reference evidence="2 3" key="1">
    <citation type="submission" date="2019-08" db="EMBL/GenBank/DDBJ databases">
        <title>In-depth cultivation of the pig gut microbiome towards novel bacterial diversity and tailored functional studies.</title>
        <authorList>
            <person name="Wylensek D."/>
            <person name="Hitch T.C.A."/>
            <person name="Clavel T."/>
        </authorList>
    </citation>
    <scope>NUCLEOTIDE SEQUENCE [LARGE SCALE GENOMIC DNA]</scope>
    <source>
        <strain evidence="2 3">LKV-178-WT-2G</strain>
    </source>
</reference>
<organism evidence="2 3">
    <name type="scientific">Floccifex porci</name>
    <dbReference type="NCBI Taxonomy" id="2606629"/>
    <lineage>
        <taxon>Bacteria</taxon>
        <taxon>Bacillati</taxon>
        <taxon>Bacillota</taxon>
        <taxon>Erysipelotrichia</taxon>
        <taxon>Erysipelotrichales</taxon>
        <taxon>Erysipelotrichaceae</taxon>
        <taxon>Floccifex</taxon>
    </lineage>
</organism>
<accession>A0A7X2T3C5</accession>
<dbReference type="EMBL" id="VUMM01000002">
    <property type="protein sequence ID" value="MSS00858.1"/>
    <property type="molecule type" value="Genomic_DNA"/>
</dbReference>
<protein>
    <submittedName>
        <fullName evidence="2">DUF1146 domain-containing protein</fullName>
    </submittedName>
</protein>
<feature type="transmembrane region" description="Helical" evidence="1">
    <location>
        <begin position="6"/>
        <end position="27"/>
    </location>
</feature>
<dbReference type="InterPro" id="IPR009526">
    <property type="entry name" value="DUF1146"/>
</dbReference>